<evidence type="ECO:0000256" key="3">
    <source>
        <dbReference type="ARBA" id="ARBA00022695"/>
    </source>
</evidence>
<dbReference type="NCBIfam" id="TIGR00466">
    <property type="entry name" value="kdsB"/>
    <property type="match status" value="1"/>
</dbReference>
<dbReference type="CDD" id="cd02517">
    <property type="entry name" value="CMP-KDO-Synthetase"/>
    <property type="match status" value="1"/>
</dbReference>
<dbReference type="GO" id="GO:0033468">
    <property type="term" value="P:CMP-keto-3-deoxy-D-manno-octulosonic acid biosynthetic process"/>
    <property type="evidence" value="ECO:0007669"/>
    <property type="project" value="UniProtKB-UniRule"/>
</dbReference>
<reference evidence="7" key="1">
    <citation type="submission" date="2017-11" db="EMBL/GenBank/DDBJ databases">
        <authorList>
            <person name="Chan K.G."/>
            <person name="Lee L.S."/>
        </authorList>
    </citation>
    <scope>NUCLEOTIDE SEQUENCE [LARGE SCALE GENOMIC DNA]</scope>
    <source>
        <strain evidence="7">DSM 100970</strain>
    </source>
</reference>
<dbReference type="InterPro" id="IPR029044">
    <property type="entry name" value="Nucleotide-diphossugar_trans"/>
</dbReference>
<dbReference type="GO" id="GO:0008690">
    <property type="term" value="F:3-deoxy-manno-octulosonate cytidylyltransferase activity"/>
    <property type="evidence" value="ECO:0007669"/>
    <property type="project" value="UniProtKB-UniRule"/>
</dbReference>
<dbReference type="UniPathway" id="UPA00358">
    <property type="reaction ID" value="UER00476"/>
</dbReference>
<dbReference type="NCBIfam" id="NF003952">
    <property type="entry name" value="PRK05450.1-5"/>
    <property type="match status" value="1"/>
</dbReference>
<dbReference type="PANTHER" id="PTHR42866">
    <property type="entry name" value="3-DEOXY-MANNO-OCTULOSONATE CYTIDYLYLTRANSFERASE"/>
    <property type="match status" value="1"/>
</dbReference>
<evidence type="ECO:0000256" key="5">
    <source>
        <dbReference type="HAMAP-Rule" id="MF_00057"/>
    </source>
</evidence>
<evidence type="ECO:0000256" key="2">
    <source>
        <dbReference type="ARBA" id="ARBA00022679"/>
    </source>
</evidence>
<dbReference type="PANTHER" id="PTHR42866:SF2">
    <property type="entry name" value="3-DEOXY-MANNO-OCTULOSONATE CYTIDYLYLTRANSFERASE, MITOCHONDRIAL"/>
    <property type="match status" value="1"/>
</dbReference>
<evidence type="ECO:0000256" key="1">
    <source>
        <dbReference type="ARBA" id="ARBA00004370"/>
    </source>
</evidence>
<dbReference type="InterPro" id="IPR004528">
    <property type="entry name" value="KdsB"/>
</dbReference>
<protein>
    <recommendedName>
        <fullName evidence="5">3-deoxy-manno-octulosonate cytidylyltransferase</fullName>
        <ecNumber evidence="5">2.7.7.38</ecNumber>
    </recommendedName>
    <alternativeName>
        <fullName evidence="5">CMP-2-keto-3-deoxyoctulosonic acid synthase</fullName>
        <shortName evidence="5">CKS</shortName>
        <shortName evidence="5">CMP-KDO synthase</shortName>
    </alternativeName>
</protein>
<name>A0A2I7N9R1_9NEIS</name>
<comment type="subcellular location">
    <subcellularLocation>
        <location evidence="5">Cytoplasm</location>
    </subcellularLocation>
    <subcellularLocation>
        <location evidence="1">Membrane</location>
    </subcellularLocation>
</comment>
<keyword evidence="4 5" id="KW-0448">Lipopolysaccharide biosynthesis</keyword>
<dbReference type="Pfam" id="PF02348">
    <property type="entry name" value="CTP_transf_3"/>
    <property type="match status" value="1"/>
</dbReference>
<dbReference type="GO" id="GO:0016020">
    <property type="term" value="C:membrane"/>
    <property type="evidence" value="ECO:0007669"/>
    <property type="project" value="UniProtKB-SubCell"/>
</dbReference>
<comment type="similarity">
    <text evidence="5">Belongs to the KdsB family.</text>
</comment>
<dbReference type="EC" id="2.7.7.38" evidence="5"/>
<dbReference type="GO" id="GO:0009103">
    <property type="term" value="P:lipopolysaccharide biosynthetic process"/>
    <property type="evidence" value="ECO:0007669"/>
    <property type="project" value="UniProtKB-UniRule"/>
</dbReference>
<evidence type="ECO:0000313" key="6">
    <source>
        <dbReference type="EMBL" id="AUR53181.1"/>
    </source>
</evidence>
<keyword evidence="5" id="KW-0963">Cytoplasm</keyword>
<dbReference type="GO" id="GO:0005829">
    <property type="term" value="C:cytosol"/>
    <property type="evidence" value="ECO:0007669"/>
    <property type="project" value="TreeGrafter"/>
</dbReference>
<dbReference type="HAMAP" id="MF_00057">
    <property type="entry name" value="KdsB"/>
    <property type="match status" value="1"/>
</dbReference>
<dbReference type="OrthoDB" id="9815559at2"/>
<comment type="pathway">
    <text evidence="5">Nucleotide-sugar biosynthesis; CMP-3-deoxy-D-manno-octulosonate biosynthesis; CMP-3-deoxy-D-manno-octulosonate from 3-deoxy-D-manno-octulosonate and CTP: step 1/1.</text>
</comment>
<dbReference type="Proteomes" id="UP000236655">
    <property type="component" value="Chromosome"/>
</dbReference>
<dbReference type="NCBIfam" id="NF009905">
    <property type="entry name" value="PRK13368.1"/>
    <property type="match status" value="1"/>
</dbReference>
<proteinExistence type="inferred from homology"/>
<dbReference type="KEGG" id="nba:CUN60_09105"/>
<dbReference type="AlphaFoldDB" id="A0A2I7N9R1"/>
<gene>
    <name evidence="5" type="primary">kdsB</name>
    <name evidence="6" type="ORF">CUN60_09105</name>
</gene>
<dbReference type="SUPFAM" id="SSF53448">
    <property type="entry name" value="Nucleotide-diphospho-sugar transferases"/>
    <property type="match status" value="1"/>
</dbReference>
<comment type="function">
    <text evidence="5">Activates KDO (a required 8-carbon sugar) for incorporation into bacterial lipopolysaccharide in Gram-negative bacteria.</text>
</comment>
<dbReference type="RefSeq" id="WP_102952467.1">
    <property type="nucleotide sequence ID" value="NZ_CP024847.1"/>
</dbReference>
<keyword evidence="7" id="KW-1185">Reference proteome</keyword>
<comment type="catalytic activity">
    <reaction evidence="5">
        <text>3-deoxy-alpha-D-manno-oct-2-ulosonate + CTP = CMP-3-deoxy-beta-D-manno-octulosonate + diphosphate</text>
        <dbReference type="Rhea" id="RHEA:23448"/>
        <dbReference type="ChEBI" id="CHEBI:33019"/>
        <dbReference type="ChEBI" id="CHEBI:37563"/>
        <dbReference type="ChEBI" id="CHEBI:85986"/>
        <dbReference type="ChEBI" id="CHEBI:85987"/>
        <dbReference type="EC" id="2.7.7.38"/>
    </reaction>
</comment>
<evidence type="ECO:0000313" key="7">
    <source>
        <dbReference type="Proteomes" id="UP000236655"/>
    </source>
</evidence>
<accession>A0A2I7N9R1</accession>
<dbReference type="EMBL" id="CP024847">
    <property type="protein sequence ID" value="AUR53181.1"/>
    <property type="molecule type" value="Genomic_DNA"/>
</dbReference>
<organism evidence="6 7">
    <name type="scientific">Aquella oligotrophica</name>
    <dbReference type="NCBI Taxonomy" id="2067065"/>
    <lineage>
        <taxon>Bacteria</taxon>
        <taxon>Pseudomonadati</taxon>
        <taxon>Pseudomonadota</taxon>
        <taxon>Betaproteobacteria</taxon>
        <taxon>Neisseriales</taxon>
        <taxon>Neisseriaceae</taxon>
        <taxon>Aquella</taxon>
    </lineage>
</organism>
<sequence length="257" mass="28640">MNNFTVVIPARMSSTRLPRKMVLDVVGVPLIVRVARQALKSNANQVVVATDHQEIYDICVAHGLNVVMTSSEHQSGTDRISEVVGKLGLMPDEVIVNVQGDEPLIDPELINQLAQFIIRKQTAIATLAHPIHSSDEVFNPNVVKAVINHESHALYFSRAPIPYYRDGYTHGGKVELPKQINVLRHIGIYAYQVSFLNLYHQLPVCPLEQVEALEQLRAMYNGYKISVMITPDAPAAGVDTLEDLVRVRQIIAAEEYE</sequence>
<dbReference type="InterPro" id="IPR003329">
    <property type="entry name" value="Cytidylyl_trans"/>
</dbReference>
<dbReference type="FunFam" id="3.90.550.10:FF:000011">
    <property type="entry name" value="3-deoxy-manno-octulosonate cytidylyltransferase"/>
    <property type="match status" value="1"/>
</dbReference>
<keyword evidence="2 5" id="KW-0808">Transferase</keyword>
<evidence type="ECO:0000256" key="4">
    <source>
        <dbReference type="ARBA" id="ARBA00022985"/>
    </source>
</evidence>
<keyword evidence="3 5" id="KW-0548">Nucleotidyltransferase</keyword>
<dbReference type="Gene3D" id="3.90.550.10">
    <property type="entry name" value="Spore Coat Polysaccharide Biosynthesis Protein SpsA, Chain A"/>
    <property type="match status" value="1"/>
</dbReference>